<dbReference type="InterPro" id="IPR036397">
    <property type="entry name" value="RNaseH_sf"/>
</dbReference>
<proteinExistence type="predicted"/>
<dbReference type="InterPro" id="IPR012337">
    <property type="entry name" value="RNaseH-like_sf"/>
</dbReference>
<dbReference type="InterPro" id="IPR056924">
    <property type="entry name" value="SH3_Tf2-1"/>
</dbReference>
<evidence type="ECO:0000259" key="1">
    <source>
        <dbReference type="PROSITE" id="PS50994"/>
    </source>
</evidence>
<dbReference type="PROSITE" id="PS50994">
    <property type="entry name" value="INTEGRASE"/>
    <property type="match status" value="1"/>
</dbReference>
<dbReference type="GO" id="GO:0015074">
    <property type="term" value="P:DNA integration"/>
    <property type="evidence" value="ECO:0007669"/>
    <property type="project" value="InterPro"/>
</dbReference>
<name>A0A699L9V2_TANCI</name>
<evidence type="ECO:0000313" key="2">
    <source>
        <dbReference type="EMBL" id="GFB27849.1"/>
    </source>
</evidence>
<dbReference type="SUPFAM" id="SSF53098">
    <property type="entry name" value="Ribonuclease H-like"/>
    <property type="match status" value="1"/>
</dbReference>
<dbReference type="AlphaFoldDB" id="A0A699L9V2"/>
<dbReference type="InterPro" id="IPR001584">
    <property type="entry name" value="Integrase_cat-core"/>
</dbReference>
<dbReference type="InterPro" id="IPR016197">
    <property type="entry name" value="Chromo-like_dom_sf"/>
</dbReference>
<comment type="caution">
    <text evidence="2">The sequence shown here is derived from an EMBL/GenBank/DDBJ whole genome shotgun (WGS) entry which is preliminary data.</text>
</comment>
<accession>A0A699L9V2</accession>
<reference evidence="2" key="1">
    <citation type="journal article" date="2019" name="Sci. Rep.">
        <title>Draft genome of Tanacetum cinerariifolium, the natural source of mosquito coil.</title>
        <authorList>
            <person name="Yamashiro T."/>
            <person name="Shiraishi A."/>
            <person name="Satake H."/>
            <person name="Nakayama K."/>
        </authorList>
    </citation>
    <scope>NUCLEOTIDE SEQUENCE</scope>
</reference>
<dbReference type="GO" id="GO:0003676">
    <property type="term" value="F:nucleic acid binding"/>
    <property type="evidence" value="ECO:0007669"/>
    <property type="project" value="InterPro"/>
</dbReference>
<protein>
    <submittedName>
        <fullName evidence="2">Retrotransposable element Tf2</fullName>
    </submittedName>
</protein>
<dbReference type="SUPFAM" id="SSF54160">
    <property type="entry name" value="Chromo domain-like"/>
    <property type="match status" value="1"/>
</dbReference>
<dbReference type="Pfam" id="PF24626">
    <property type="entry name" value="SH3_Tf2-1"/>
    <property type="match status" value="1"/>
</dbReference>
<organism evidence="2">
    <name type="scientific">Tanacetum cinerariifolium</name>
    <name type="common">Dalmatian daisy</name>
    <name type="synonym">Chrysanthemum cinerariifolium</name>
    <dbReference type="NCBI Taxonomy" id="118510"/>
    <lineage>
        <taxon>Eukaryota</taxon>
        <taxon>Viridiplantae</taxon>
        <taxon>Streptophyta</taxon>
        <taxon>Embryophyta</taxon>
        <taxon>Tracheophyta</taxon>
        <taxon>Spermatophyta</taxon>
        <taxon>Magnoliopsida</taxon>
        <taxon>eudicotyledons</taxon>
        <taxon>Gunneridae</taxon>
        <taxon>Pentapetalae</taxon>
        <taxon>asterids</taxon>
        <taxon>campanulids</taxon>
        <taxon>Asterales</taxon>
        <taxon>Asteraceae</taxon>
        <taxon>Asteroideae</taxon>
        <taxon>Anthemideae</taxon>
        <taxon>Anthemidinae</taxon>
        <taxon>Tanacetum</taxon>
    </lineage>
</organism>
<dbReference type="Gene3D" id="3.30.420.10">
    <property type="entry name" value="Ribonuclease H-like superfamily/Ribonuclease H"/>
    <property type="match status" value="1"/>
</dbReference>
<dbReference type="PANTHER" id="PTHR45835">
    <property type="entry name" value="YALI0A06105P"/>
    <property type="match status" value="1"/>
</dbReference>
<dbReference type="PANTHER" id="PTHR45835:SF104">
    <property type="entry name" value="PROTEIN NYNRIN-LIKE"/>
    <property type="match status" value="1"/>
</dbReference>
<gene>
    <name evidence="2" type="ORF">Tci_699820</name>
</gene>
<sequence length="256" mass="29495">MDFIEGLPTSNGKAAIFVVVDRLSKYAYFTPLNHPFTAAQVAQVFMDNVYKLHGLPETIVNDRDKVVYGQTPPIHIPYLAGDSSVKSVDRTLHAKEEVIRMLKFHLRRAQDRMKNQANKQRSDRSFEVGSWVYLKLQPHRQVTARQGPYHKLSTKFYGPFLIEDKIRAVAYRLKLPNGSQIHPIFHVSQLKQCKGNVQIHGSLPNLNDEGLLRVEIKAILERRLGKINNKPVTFVLIKWSNKEIEDATWEQYHDLV</sequence>
<dbReference type="EMBL" id="BKCJ010591647">
    <property type="protein sequence ID" value="GFB27849.1"/>
    <property type="molecule type" value="Genomic_DNA"/>
</dbReference>
<feature type="domain" description="Integrase catalytic" evidence="1">
    <location>
        <begin position="1"/>
        <end position="156"/>
    </location>
</feature>